<dbReference type="AlphaFoldDB" id="A0A0F9CKS4"/>
<name>A0A0F9CKS4_9ZZZZ</name>
<organism evidence="1">
    <name type="scientific">marine sediment metagenome</name>
    <dbReference type="NCBI Taxonomy" id="412755"/>
    <lineage>
        <taxon>unclassified sequences</taxon>
        <taxon>metagenomes</taxon>
        <taxon>ecological metagenomes</taxon>
    </lineage>
</organism>
<sequence>MGTTRFHKAKEVLEEYMKKSGRDYIHTQTLRGLILREIGGDENRTVVPTLKMLRELGVITEKKLHKWTIKIT</sequence>
<evidence type="ECO:0000313" key="1">
    <source>
        <dbReference type="EMBL" id="KKL27037.1"/>
    </source>
</evidence>
<proteinExistence type="predicted"/>
<protein>
    <submittedName>
        <fullName evidence="1">Uncharacterized protein</fullName>
    </submittedName>
</protein>
<gene>
    <name evidence="1" type="ORF">LCGC14_2389200</name>
</gene>
<accession>A0A0F9CKS4</accession>
<comment type="caution">
    <text evidence="1">The sequence shown here is derived from an EMBL/GenBank/DDBJ whole genome shotgun (WGS) entry which is preliminary data.</text>
</comment>
<dbReference type="EMBL" id="LAZR01035620">
    <property type="protein sequence ID" value="KKL27037.1"/>
    <property type="molecule type" value="Genomic_DNA"/>
</dbReference>
<reference evidence="1" key="1">
    <citation type="journal article" date="2015" name="Nature">
        <title>Complex archaea that bridge the gap between prokaryotes and eukaryotes.</title>
        <authorList>
            <person name="Spang A."/>
            <person name="Saw J.H."/>
            <person name="Jorgensen S.L."/>
            <person name="Zaremba-Niedzwiedzka K."/>
            <person name="Martijn J."/>
            <person name="Lind A.E."/>
            <person name="van Eijk R."/>
            <person name="Schleper C."/>
            <person name="Guy L."/>
            <person name="Ettema T.J."/>
        </authorList>
    </citation>
    <scope>NUCLEOTIDE SEQUENCE</scope>
</reference>